<comment type="caution">
    <text evidence="1">The sequence shown here is derived from an EMBL/GenBank/DDBJ whole genome shotgun (WGS) entry which is preliminary data.</text>
</comment>
<organism evidence="1">
    <name type="scientific">marine sediment metagenome</name>
    <dbReference type="NCBI Taxonomy" id="412755"/>
    <lineage>
        <taxon>unclassified sequences</taxon>
        <taxon>metagenomes</taxon>
        <taxon>ecological metagenomes</taxon>
    </lineage>
</organism>
<protein>
    <submittedName>
        <fullName evidence="1">Uncharacterized protein</fullName>
    </submittedName>
</protein>
<dbReference type="EMBL" id="BART01039933">
    <property type="protein sequence ID" value="GAH24568.1"/>
    <property type="molecule type" value="Genomic_DNA"/>
</dbReference>
<proteinExistence type="predicted"/>
<evidence type="ECO:0000313" key="1">
    <source>
        <dbReference type="EMBL" id="GAH24568.1"/>
    </source>
</evidence>
<sequence length="71" mass="8267">LDDPLKLGDEIIITGPTTYMIEIIRKMIYKGEKVKSITRKGYSNPVRINLRLNNEVKPNDKIYILYKNSKV</sequence>
<feature type="non-terminal residue" evidence="1">
    <location>
        <position position="1"/>
    </location>
</feature>
<dbReference type="AlphaFoldDB" id="X1FUX7"/>
<reference evidence="1" key="1">
    <citation type="journal article" date="2014" name="Front. Microbiol.">
        <title>High frequency of phylogenetically diverse reductive dehalogenase-homologous genes in deep subseafloor sedimentary metagenomes.</title>
        <authorList>
            <person name="Kawai M."/>
            <person name="Futagami T."/>
            <person name="Toyoda A."/>
            <person name="Takaki Y."/>
            <person name="Nishi S."/>
            <person name="Hori S."/>
            <person name="Arai W."/>
            <person name="Tsubouchi T."/>
            <person name="Morono Y."/>
            <person name="Uchiyama I."/>
            <person name="Ito T."/>
            <person name="Fujiyama A."/>
            <person name="Inagaki F."/>
            <person name="Takami H."/>
        </authorList>
    </citation>
    <scope>NUCLEOTIDE SEQUENCE</scope>
    <source>
        <strain evidence="1">Expedition CK06-06</strain>
    </source>
</reference>
<gene>
    <name evidence="1" type="ORF">S01H4_65329</name>
</gene>
<accession>X1FUX7</accession>
<name>X1FUX7_9ZZZZ</name>